<sequence length="188" mass="21496">MALRSLSSFTAVRFEAPKSNGAPIPPPRHQDPLPRLSVTKPSWVVRTEASYQDRNLCTEIVVFWWNYLSADINTETISSNVNREVRRKPDPPCEVCTGSGRVNCHECYGTGRTNSVDMRILPKGEWPKWCRTCGGSGLGYCSRCLGTGEYRYIMGFQFMKMDSSHNRDNKNEVQRNQDRRTAADFYEE</sequence>
<feature type="region of interest" description="Disordered" evidence="1">
    <location>
        <begin position="165"/>
        <end position="188"/>
    </location>
</feature>
<accession>A0A6J5WH24</accession>
<name>A0A6J5WH24_PRUAR</name>
<feature type="compositionally biased region" description="Basic and acidic residues" evidence="1">
    <location>
        <begin position="165"/>
        <end position="182"/>
    </location>
</feature>
<dbReference type="PANTHER" id="PTHR15852:SF54">
    <property type="entry name" value="PROTEIN SSUH2 HOMOLOG"/>
    <property type="match status" value="1"/>
</dbReference>
<dbReference type="OrthoDB" id="3355217at2759"/>
<reference evidence="3" key="1">
    <citation type="journal article" date="2020" name="Genome Biol.">
        <title>Gamete binning: chromosome-level and haplotype-resolved genome assembly enabled by high-throughput single-cell sequencing of gamete genomes.</title>
        <authorList>
            <person name="Campoy J.A."/>
            <person name="Sun H."/>
            <person name="Goel M."/>
            <person name="Jiao W.-B."/>
            <person name="Folz-Donahue K."/>
            <person name="Wang N."/>
            <person name="Rubio M."/>
            <person name="Liu C."/>
            <person name="Kukat C."/>
            <person name="Ruiz D."/>
            <person name="Huettel B."/>
            <person name="Schneeberger K."/>
        </authorList>
    </citation>
    <scope>NUCLEOTIDE SEQUENCE [LARGE SCALE GENOMIC DNA]</scope>
    <source>
        <strain evidence="3">cv. Rojo Pasion</strain>
    </source>
</reference>
<dbReference type="InterPro" id="IPR036410">
    <property type="entry name" value="HSP_DnaJ_Cys-rich_dom_sf"/>
</dbReference>
<dbReference type="EMBL" id="CAEKKB010000002">
    <property type="protein sequence ID" value="CAB4299701.1"/>
    <property type="molecule type" value="Genomic_DNA"/>
</dbReference>
<protein>
    <submittedName>
        <fullName evidence="2">Uncharacterized protein</fullName>
    </submittedName>
</protein>
<keyword evidence="3" id="KW-1185">Reference proteome</keyword>
<dbReference type="PANTHER" id="PTHR15852">
    <property type="entry name" value="PLASTID TRANSCRIPTIONALLY ACTIVE PROTEIN"/>
    <property type="match status" value="1"/>
</dbReference>
<evidence type="ECO:0000313" key="2">
    <source>
        <dbReference type="EMBL" id="CAB4299701.1"/>
    </source>
</evidence>
<dbReference type="Proteomes" id="UP000507245">
    <property type="component" value="Unassembled WGS sequence"/>
</dbReference>
<dbReference type="AlphaFoldDB" id="A0A6J5WH24"/>
<proteinExistence type="predicted"/>
<evidence type="ECO:0000313" key="3">
    <source>
        <dbReference type="Proteomes" id="UP000507245"/>
    </source>
</evidence>
<gene>
    <name evidence="2" type="ORF">ORAREDHAP_LOCUS14337</name>
</gene>
<dbReference type="SUPFAM" id="SSF57938">
    <property type="entry name" value="DnaJ/Hsp40 cysteine-rich domain"/>
    <property type="match status" value="1"/>
</dbReference>
<organism evidence="2 3">
    <name type="scientific">Prunus armeniaca</name>
    <name type="common">Apricot</name>
    <name type="synonym">Armeniaca vulgaris</name>
    <dbReference type="NCBI Taxonomy" id="36596"/>
    <lineage>
        <taxon>Eukaryota</taxon>
        <taxon>Viridiplantae</taxon>
        <taxon>Streptophyta</taxon>
        <taxon>Embryophyta</taxon>
        <taxon>Tracheophyta</taxon>
        <taxon>Spermatophyta</taxon>
        <taxon>Magnoliopsida</taxon>
        <taxon>eudicotyledons</taxon>
        <taxon>Gunneridae</taxon>
        <taxon>Pentapetalae</taxon>
        <taxon>rosids</taxon>
        <taxon>fabids</taxon>
        <taxon>Rosales</taxon>
        <taxon>Rosaceae</taxon>
        <taxon>Amygdaloideae</taxon>
        <taxon>Amygdaleae</taxon>
        <taxon>Prunus</taxon>
    </lineage>
</organism>
<evidence type="ECO:0000256" key="1">
    <source>
        <dbReference type="SAM" id="MobiDB-lite"/>
    </source>
</evidence>